<gene>
    <name evidence="1" type="ORF">TM448A02913_0003</name>
    <name evidence="2" type="ORF">TM448B02804_0004</name>
</gene>
<sequence length="70" mass="7897">MDDDFGKVRVYECLCGGTPVRPLRGSPKPCDHCDRPLEGRPFKIEDHPRFVERLIADARGTRAEEESDGP</sequence>
<name>A0A6H1ZXM7_9ZZZZ</name>
<protein>
    <submittedName>
        <fullName evidence="1">Uncharacterized protein</fullName>
    </submittedName>
</protein>
<dbReference type="EMBL" id="MT144954">
    <property type="protein sequence ID" value="QJI01828.1"/>
    <property type="molecule type" value="Genomic_DNA"/>
</dbReference>
<evidence type="ECO:0000313" key="1">
    <source>
        <dbReference type="EMBL" id="QJA52686.1"/>
    </source>
</evidence>
<organism evidence="1">
    <name type="scientific">viral metagenome</name>
    <dbReference type="NCBI Taxonomy" id="1070528"/>
    <lineage>
        <taxon>unclassified sequences</taxon>
        <taxon>metagenomes</taxon>
        <taxon>organismal metagenomes</taxon>
    </lineage>
</organism>
<proteinExistence type="predicted"/>
<dbReference type="EMBL" id="MT144360">
    <property type="protein sequence ID" value="QJA52686.1"/>
    <property type="molecule type" value="Genomic_DNA"/>
</dbReference>
<dbReference type="AlphaFoldDB" id="A0A6H1ZXM7"/>
<reference evidence="1" key="1">
    <citation type="submission" date="2020-03" db="EMBL/GenBank/DDBJ databases">
        <title>The deep terrestrial virosphere.</title>
        <authorList>
            <person name="Holmfeldt K."/>
            <person name="Nilsson E."/>
            <person name="Simone D."/>
            <person name="Lopez-Fernandez M."/>
            <person name="Wu X."/>
            <person name="de Brujin I."/>
            <person name="Lundin D."/>
            <person name="Andersson A."/>
            <person name="Bertilsson S."/>
            <person name="Dopson M."/>
        </authorList>
    </citation>
    <scope>NUCLEOTIDE SEQUENCE</scope>
    <source>
        <strain evidence="1">TM448A02913</strain>
        <strain evidence="2">TM448B02804</strain>
    </source>
</reference>
<evidence type="ECO:0000313" key="2">
    <source>
        <dbReference type="EMBL" id="QJI01828.1"/>
    </source>
</evidence>
<accession>A0A6H1ZXM7</accession>